<name>A0A948W7N0_UNCEI</name>
<dbReference type="InterPro" id="IPR013022">
    <property type="entry name" value="Xyl_isomerase-like_TIM-brl"/>
</dbReference>
<gene>
    <name evidence="2" type="ORF">KJ970_15990</name>
</gene>
<dbReference type="PANTHER" id="PTHR12110:SF21">
    <property type="entry name" value="XYLOSE ISOMERASE-LIKE TIM BARREL DOMAIN-CONTAINING PROTEIN"/>
    <property type="match status" value="1"/>
</dbReference>
<reference evidence="2" key="1">
    <citation type="submission" date="2021-05" db="EMBL/GenBank/DDBJ databases">
        <title>Energy efficiency and biological interactions define the core microbiome of deep oligotrophic groundwater.</title>
        <authorList>
            <person name="Mehrshad M."/>
            <person name="Lopez-Fernandez M."/>
            <person name="Bell E."/>
            <person name="Bernier-Latmani R."/>
            <person name="Bertilsson S."/>
            <person name="Dopson M."/>
        </authorList>
    </citation>
    <scope>NUCLEOTIDE SEQUENCE</scope>
    <source>
        <strain evidence="2">Modern_marine.mb.64</strain>
    </source>
</reference>
<dbReference type="GO" id="GO:0016853">
    <property type="term" value="F:isomerase activity"/>
    <property type="evidence" value="ECO:0007669"/>
    <property type="project" value="UniProtKB-KW"/>
</dbReference>
<protein>
    <submittedName>
        <fullName evidence="2">Sugar phosphate isomerase/epimerase</fullName>
    </submittedName>
</protein>
<dbReference type="SUPFAM" id="SSF51658">
    <property type="entry name" value="Xylose isomerase-like"/>
    <property type="match status" value="1"/>
</dbReference>
<comment type="caution">
    <text evidence="2">The sequence shown here is derived from an EMBL/GenBank/DDBJ whole genome shotgun (WGS) entry which is preliminary data.</text>
</comment>
<dbReference type="Gene3D" id="3.20.20.150">
    <property type="entry name" value="Divalent-metal-dependent TIM barrel enzymes"/>
    <property type="match status" value="1"/>
</dbReference>
<evidence type="ECO:0000313" key="3">
    <source>
        <dbReference type="Proteomes" id="UP000777784"/>
    </source>
</evidence>
<dbReference type="InterPro" id="IPR036237">
    <property type="entry name" value="Xyl_isomerase-like_sf"/>
</dbReference>
<dbReference type="InterPro" id="IPR050312">
    <property type="entry name" value="IolE/XylAMocC-like"/>
</dbReference>
<keyword evidence="2" id="KW-0413">Isomerase</keyword>
<sequence length="283" mass="32058">MGEILRELSMTTDYVTYLGDPKPYLERIAEAGFTHIHWCHEWNTTHIYSDNEISNIQTWLQEFDLKLLDLHAPHGEGMGWGAGGAIERSAAVKLLKNRLGMTARLSGGAIVVHLPNAPSTLLKGDFYYDSLQRSLDVLWQLAEKYSIKIAIENMDDDDFLDIDWLFERYNDDFLGLCYDSGHGNLGRPGLDNLERYKGRLVSIHIHDNDGTQDRHNLPFSGTVDWVRLSKIIASSSYKGCVSLEANMRGLDISESEYLREAYQTAAKLEKMIQSERQALTAGK</sequence>
<organism evidence="2 3">
    <name type="scientific">Eiseniibacteriota bacterium</name>
    <dbReference type="NCBI Taxonomy" id="2212470"/>
    <lineage>
        <taxon>Bacteria</taxon>
        <taxon>Candidatus Eiseniibacteriota</taxon>
    </lineage>
</organism>
<feature type="domain" description="Xylose isomerase-like TIM barrel" evidence="1">
    <location>
        <begin position="25"/>
        <end position="260"/>
    </location>
</feature>
<dbReference type="EMBL" id="JAHJDP010000091">
    <property type="protein sequence ID" value="MBU2692425.1"/>
    <property type="molecule type" value="Genomic_DNA"/>
</dbReference>
<dbReference type="Pfam" id="PF01261">
    <property type="entry name" value="AP_endonuc_2"/>
    <property type="match status" value="1"/>
</dbReference>
<accession>A0A948W7N0</accession>
<evidence type="ECO:0000313" key="2">
    <source>
        <dbReference type="EMBL" id="MBU2692425.1"/>
    </source>
</evidence>
<evidence type="ECO:0000259" key="1">
    <source>
        <dbReference type="Pfam" id="PF01261"/>
    </source>
</evidence>
<dbReference type="Proteomes" id="UP000777784">
    <property type="component" value="Unassembled WGS sequence"/>
</dbReference>
<dbReference type="AlphaFoldDB" id="A0A948W7N0"/>
<dbReference type="PANTHER" id="PTHR12110">
    <property type="entry name" value="HYDROXYPYRUVATE ISOMERASE"/>
    <property type="match status" value="1"/>
</dbReference>
<proteinExistence type="predicted"/>